<comment type="similarity">
    <text evidence="1">Belongs to the F420H(2)-dependent quinone reductase family.</text>
</comment>
<accession>A0A6M6JLI4</accession>
<dbReference type="AlphaFoldDB" id="A0A6M6JLI4"/>
<dbReference type="PANTHER" id="PTHR39428">
    <property type="entry name" value="F420H(2)-DEPENDENT QUINONE REDUCTASE RV1261C"/>
    <property type="match status" value="1"/>
</dbReference>
<dbReference type="InterPro" id="IPR012349">
    <property type="entry name" value="Split_barrel_FMN-bd"/>
</dbReference>
<dbReference type="SUPFAM" id="SSF50475">
    <property type="entry name" value="FMN-binding split barrel"/>
    <property type="match status" value="1"/>
</dbReference>
<dbReference type="GO" id="GO:0016491">
    <property type="term" value="F:oxidoreductase activity"/>
    <property type="evidence" value="ECO:0007669"/>
    <property type="project" value="InterPro"/>
</dbReference>
<proteinExistence type="inferred from homology"/>
<gene>
    <name evidence="3" type="ORF">HOP40_16265</name>
</gene>
<evidence type="ECO:0000313" key="3">
    <source>
        <dbReference type="EMBL" id="QJY47171.1"/>
    </source>
</evidence>
<organism evidence="3 4">
    <name type="scientific">Pseudonocardia broussonetiae</name>
    <dbReference type="NCBI Taxonomy" id="2736640"/>
    <lineage>
        <taxon>Bacteria</taxon>
        <taxon>Bacillati</taxon>
        <taxon>Actinomycetota</taxon>
        <taxon>Actinomycetes</taxon>
        <taxon>Pseudonocardiales</taxon>
        <taxon>Pseudonocardiaceae</taxon>
        <taxon>Pseudonocardia</taxon>
    </lineage>
</organism>
<dbReference type="NCBIfam" id="TIGR00026">
    <property type="entry name" value="hi_GC_TIGR00026"/>
    <property type="match status" value="1"/>
</dbReference>
<evidence type="ECO:0000313" key="4">
    <source>
        <dbReference type="Proteomes" id="UP000505377"/>
    </source>
</evidence>
<sequence length="143" mass="15894">MPADFVLKAMNTAHRLLVKVTGGRVGYDAMGMDVVELTTVGRKSGEPRSVMLTVPLHEDGHPVVVASRGGDDRHPAWFHNLRARPEVEVSVKGGPRTPMTARVASPEERARMWPQIAGKYRNYAGYQQRTEREIPLVVLEPRA</sequence>
<dbReference type="KEGG" id="pbro:HOP40_16265"/>
<dbReference type="Pfam" id="PF04075">
    <property type="entry name" value="F420H2_quin_red"/>
    <property type="match status" value="1"/>
</dbReference>
<dbReference type="InterPro" id="IPR004378">
    <property type="entry name" value="F420H2_quin_Rdtase"/>
</dbReference>
<evidence type="ECO:0000256" key="2">
    <source>
        <dbReference type="ARBA" id="ARBA00049106"/>
    </source>
</evidence>
<dbReference type="Proteomes" id="UP000505377">
    <property type="component" value="Chromosome"/>
</dbReference>
<keyword evidence="4" id="KW-1185">Reference proteome</keyword>
<dbReference type="EMBL" id="CP053564">
    <property type="protein sequence ID" value="QJY47171.1"/>
    <property type="molecule type" value="Genomic_DNA"/>
</dbReference>
<evidence type="ECO:0000256" key="1">
    <source>
        <dbReference type="ARBA" id="ARBA00008710"/>
    </source>
</evidence>
<dbReference type="GO" id="GO:0005886">
    <property type="term" value="C:plasma membrane"/>
    <property type="evidence" value="ECO:0007669"/>
    <property type="project" value="TreeGrafter"/>
</dbReference>
<dbReference type="PANTHER" id="PTHR39428:SF3">
    <property type="entry name" value="DEAZAFLAVIN-DEPENDENT NITROREDUCTASE"/>
    <property type="match status" value="1"/>
</dbReference>
<name>A0A6M6JLI4_9PSEU</name>
<reference evidence="3 4" key="1">
    <citation type="submission" date="2020-05" db="EMBL/GenBank/DDBJ databases">
        <authorList>
            <person name="Mo P."/>
        </authorList>
    </citation>
    <scope>NUCLEOTIDE SEQUENCE [LARGE SCALE GENOMIC DNA]</scope>
    <source>
        <strain evidence="3 4">Gen01</strain>
    </source>
</reference>
<dbReference type="Gene3D" id="2.30.110.10">
    <property type="entry name" value="Electron Transport, Fmn-binding Protein, Chain A"/>
    <property type="match status" value="1"/>
</dbReference>
<dbReference type="RefSeq" id="WP_172159471.1">
    <property type="nucleotide sequence ID" value="NZ_CP053564.1"/>
</dbReference>
<protein>
    <submittedName>
        <fullName evidence="3">Nitroreductase family deazaflavin-dependent oxidoreductase</fullName>
    </submittedName>
</protein>
<comment type="catalytic activity">
    <reaction evidence="2">
        <text>oxidized coenzyme F420-(gamma-L-Glu)(n) + a quinol + H(+) = reduced coenzyme F420-(gamma-L-Glu)(n) + a quinone</text>
        <dbReference type="Rhea" id="RHEA:39663"/>
        <dbReference type="Rhea" id="RHEA-COMP:12939"/>
        <dbReference type="Rhea" id="RHEA-COMP:14378"/>
        <dbReference type="ChEBI" id="CHEBI:15378"/>
        <dbReference type="ChEBI" id="CHEBI:24646"/>
        <dbReference type="ChEBI" id="CHEBI:132124"/>
        <dbReference type="ChEBI" id="CHEBI:133980"/>
        <dbReference type="ChEBI" id="CHEBI:139511"/>
    </reaction>
</comment>
<dbReference type="GO" id="GO:0070967">
    <property type="term" value="F:coenzyme F420 binding"/>
    <property type="evidence" value="ECO:0007669"/>
    <property type="project" value="TreeGrafter"/>
</dbReference>